<dbReference type="CDD" id="cd03512">
    <property type="entry name" value="Alkane-hydroxylase"/>
    <property type="match status" value="1"/>
</dbReference>
<evidence type="ECO:0000256" key="5">
    <source>
        <dbReference type="ARBA" id="ARBA00022692"/>
    </source>
</evidence>
<evidence type="ECO:0000313" key="17">
    <source>
        <dbReference type="Proteomes" id="UP000183071"/>
    </source>
</evidence>
<keyword evidence="3" id="KW-1003">Cell membrane</keyword>
<gene>
    <name evidence="14" type="ORF">I602_1633</name>
    <name evidence="15" type="ORF">SAMN05444353_0134</name>
</gene>
<evidence type="ECO:0000256" key="2">
    <source>
        <dbReference type="ARBA" id="ARBA00010823"/>
    </source>
</evidence>
<dbReference type="GO" id="GO:0046872">
    <property type="term" value="F:metal ion binding"/>
    <property type="evidence" value="ECO:0007669"/>
    <property type="project" value="UniProtKB-KW"/>
</dbReference>
<evidence type="ECO:0000256" key="1">
    <source>
        <dbReference type="ARBA" id="ARBA00004429"/>
    </source>
</evidence>
<dbReference type="Pfam" id="PF00487">
    <property type="entry name" value="FA_desaturase"/>
    <property type="match status" value="1"/>
</dbReference>
<feature type="transmembrane region" description="Helical" evidence="12">
    <location>
        <begin position="208"/>
        <end position="226"/>
    </location>
</feature>
<dbReference type="GO" id="GO:0006629">
    <property type="term" value="P:lipid metabolic process"/>
    <property type="evidence" value="ECO:0007669"/>
    <property type="project" value="InterPro"/>
</dbReference>
<feature type="transmembrane region" description="Helical" evidence="12">
    <location>
        <begin position="98"/>
        <end position="118"/>
    </location>
</feature>
<dbReference type="PANTHER" id="PTHR38674:SF1">
    <property type="entry name" value="ALKANE 1-MONOOXYGENASE 1"/>
    <property type="match status" value="1"/>
</dbReference>
<comment type="subcellular location">
    <subcellularLocation>
        <location evidence="1">Cell inner membrane</location>
        <topology evidence="1">Multi-pass membrane protein</topology>
    </subcellularLocation>
</comment>
<dbReference type="AlphaFoldDB" id="A0A0M9CGM2"/>
<evidence type="ECO:0000256" key="9">
    <source>
        <dbReference type="ARBA" id="ARBA00023004"/>
    </source>
</evidence>
<reference evidence="15 17" key="2">
    <citation type="submission" date="2016-10" db="EMBL/GenBank/DDBJ databases">
        <authorList>
            <person name="Varghese N."/>
            <person name="Submissions S."/>
        </authorList>
    </citation>
    <scope>NUCLEOTIDE SEQUENCE [LARGE SCALE GENOMIC DNA]</scope>
    <source>
        <strain evidence="15 17">DSW-5</strain>
    </source>
</reference>
<keyword evidence="4" id="KW-0997">Cell inner membrane</keyword>
<keyword evidence="5 12" id="KW-0812">Transmembrane</keyword>
<accession>A0A0M9CGM2</accession>
<dbReference type="Proteomes" id="UP000037716">
    <property type="component" value="Unassembled WGS sequence"/>
</dbReference>
<evidence type="ECO:0000259" key="13">
    <source>
        <dbReference type="Pfam" id="PF00487"/>
    </source>
</evidence>
<feature type="domain" description="Fatty acid desaturase" evidence="13">
    <location>
        <begin position="103"/>
        <end position="319"/>
    </location>
</feature>
<evidence type="ECO:0000313" key="14">
    <source>
        <dbReference type="EMBL" id="KOY52073.1"/>
    </source>
</evidence>
<protein>
    <submittedName>
        <fullName evidence="15">Alkane 1-monooxygenase</fullName>
    </submittedName>
    <submittedName>
        <fullName evidence="14">Fatty acid desaturase</fullName>
    </submittedName>
</protein>
<keyword evidence="10" id="KW-0503">Monooxygenase</keyword>
<dbReference type="InterPro" id="IPR033885">
    <property type="entry name" value="AlkB/XylM"/>
</dbReference>
<evidence type="ECO:0000256" key="7">
    <source>
        <dbReference type="ARBA" id="ARBA00022989"/>
    </source>
</evidence>
<dbReference type="EMBL" id="LGBR01000001">
    <property type="protein sequence ID" value="KOY52073.1"/>
    <property type="molecule type" value="Genomic_DNA"/>
</dbReference>
<proteinExistence type="inferred from homology"/>
<evidence type="ECO:0000256" key="10">
    <source>
        <dbReference type="ARBA" id="ARBA00023033"/>
    </source>
</evidence>
<dbReference type="PANTHER" id="PTHR38674">
    <property type="entry name" value="ALKANE 1-MONOOXYGENASE 1"/>
    <property type="match status" value="1"/>
</dbReference>
<evidence type="ECO:0000313" key="15">
    <source>
        <dbReference type="EMBL" id="SED96344.1"/>
    </source>
</evidence>
<feature type="transmembrane region" description="Helical" evidence="12">
    <location>
        <begin position="5"/>
        <end position="20"/>
    </location>
</feature>
<dbReference type="GO" id="GO:0004497">
    <property type="term" value="F:monooxygenase activity"/>
    <property type="evidence" value="ECO:0007669"/>
    <property type="project" value="UniProtKB-KW"/>
</dbReference>
<sequence>MKALKYFTILILPLVVYISFTNKGWLTYLPALVFFGLVPLLEFFIKPNTYNFSKEEEKVEKENKLYTYLLYATLPMQIAFLIFFFYAIQEPNLNNSEIFGRIFGMGIMCGVIGINVGHELGHRNQRFGEFIGEILLLTSLNTHFLPYHNGGHHYNVATPKDAATARKNEVLFIFWIRSHFTSYFQAWQLENKRMKSLNRYWFHHQNRMVIYTLCNILLLALIYFIFGQFVLLAFIAAAIIGILLLETVNYIEHYGLLRKKNNHGRYERVKRNHSWNSNHQVGQVLLFNLSRHSDHHYNGSKHYQLLKSLPESPQMPTGYPGMMLLSFMPPIWFWVMNKKLNNLS</sequence>
<organism evidence="14 16">
    <name type="scientific">Polaribacter dokdonensis DSW-5</name>
    <dbReference type="NCBI Taxonomy" id="1300348"/>
    <lineage>
        <taxon>Bacteria</taxon>
        <taxon>Pseudomonadati</taxon>
        <taxon>Bacteroidota</taxon>
        <taxon>Flavobacteriia</taxon>
        <taxon>Flavobacteriales</taxon>
        <taxon>Flavobacteriaceae</taxon>
    </lineage>
</organism>
<feature type="transmembrane region" description="Helical" evidence="12">
    <location>
        <begin position="26"/>
        <end position="45"/>
    </location>
</feature>
<evidence type="ECO:0000313" key="16">
    <source>
        <dbReference type="Proteomes" id="UP000037716"/>
    </source>
</evidence>
<evidence type="ECO:0000256" key="3">
    <source>
        <dbReference type="ARBA" id="ARBA00022475"/>
    </source>
</evidence>
<evidence type="ECO:0000256" key="4">
    <source>
        <dbReference type="ARBA" id="ARBA00022519"/>
    </source>
</evidence>
<dbReference type="Proteomes" id="UP000183071">
    <property type="component" value="Unassembled WGS sequence"/>
</dbReference>
<keyword evidence="17" id="KW-1185">Reference proteome</keyword>
<keyword evidence="8" id="KW-0560">Oxidoreductase</keyword>
<dbReference type="RefSeq" id="WP_053974208.1">
    <property type="nucleotide sequence ID" value="NZ_FNUE01000001.1"/>
</dbReference>
<comment type="caution">
    <text evidence="14">The sequence shown here is derived from an EMBL/GenBank/DDBJ whole genome shotgun (WGS) entry which is preliminary data.</text>
</comment>
<evidence type="ECO:0000256" key="11">
    <source>
        <dbReference type="ARBA" id="ARBA00023136"/>
    </source>
</evidence>
<dbReference type="PATRIC" id="fig|1300348.6.peg.1632"/>
<feature type="transmembrane region" description="Helical" evidence="12">
    <location>
        <begin position="232"/>
        <end position="251"/>
    </location>
</feature>
<dbReference type="OrthoDB" id="4759734at2"/>
<reference evidence="14 16" key="1">
    <citation type="submission" date="2015-07" db="EMBL/GenBank/DDBJ databases">
        <title>Genome of Polaribacter dokdonenesis DSW-5, isolated from seawater off Dokdo in Korea.</title>
        <authorList>
            <person name="Yoon K."/>
            <person name="Song J.Y."/>
            <person name="Kim J.F."/>
        </authorList>
    </citation>
    <scope>NUCLEOTIDE SEQUENCE [LARGE SCALE GENOMIC DNA]</scope>
    <source>
        <strain evidence="14 16">DSW-5</strain>
    </source>
</reference>
<dbReference type="GO" id="GO:0005886">
    <property type="term" value="C:plasma membrane"/>
    <property type="evidence" value="ECO:0007669"/>
    <property type="project" value="UniProtKB-SubCell"/>
</dbReference>
<evidence type="ECO:0000256" key="12">
    <source>
        <dbReference type="SAM" id="Phobius"/>
    </source>
</evidence>
<keyword evidence="11 12" id="KW-0472">Membrane</keyword>
<evidence type="ECO:0000256" key="6">
    <source>
        <dbReference type="ARBA" id="ARBA00022723"/>
    </source>
</evidence>
<keyword evidence="6" id="KW-0479">Metal-binding</keyword>
<dbReference type="STRING" id="1300348.I602_1633"/>
<keyword evidence="7 12" id="KW-1133">Transmembrane helix</keyword>
<name>A0A0M9CGM2_9FLAO</name>
<comment type="similarity">
    <text evidence="2">Belongs to the fatty acid desaturase type 1 family. AlkB subfamily.</text>
</comment>
<feature type="transmembrane region" description="Helical" evidence="12">
    <location>
        <begin position="65"/>
        <end position="86"/>
    </location>
</feature>
<keyword evidence="9" id="KW-0408">Iron</keyword>
<dbReference type="EMBL" id="FNUE01000001">
    <property type="protein sequence ID" value="SED96344.1"/>
    <property type="molecule type" value="Genomic_DNA"/>
</dbReference>
<dbReference type="InterPro" id="IPR005804">
    <property type="entry name" value="FA_desaturase_dom"/>
</dbReference>
<evidence type="ECO:0000256" key="8">
    <source>
        <dbReference type="ARBA" id="ARBA00023002"/>
    </source>
</evidence>